<dbReference type="RefSeq" id="WP_173715297.1">
    <property type="nucleotide sequence ID" value="NZ_JABTDW010000001.1"/>
</dbReference>
<organism evidence="1 2">
    <name type="scientific">Clostridium beijerinckii</name>
    <name type="common">Clostridium MP</name>
    <dbReference type="NCBI Taxonomy" id="1520"/>
    <lineage>
        <taxon>Bacteria</taxon>
        <taxon>Bacillati</taxon>
        <taxon>Bacillota</taxon>
        <taxon>Clostridia</taxon>
        <taxon>Eubacteriales</taxon>
        <taxon>Clostridiaceae</taxon>
        <taxon>Clostridium</taxon>
    </lineage>
</organism>
<sequence length="77" mass="9016">MRVEFMWISTEVESILVPYMLMKYILTRNKNYASSKPAFDASILDATCDLRIIHHNFLRNWNNSIILILVSHCINSV</sequence>
<evidence type="ECO:0000313" key="1">
    <source>
        <dbReference type="EMBL" id="NSB14074.1"/>
    </source>
</evidence>
<protein>
    <submittedName>
        <fullName evidence="1">Uncharacterized protein</fullName>
    </submittedName>
</protein>
<dbReference type="EMBL" id="JABTDW010000001">
    <property type="protein sequence ID" value="NSB14074.1"/>
    <property type="molecule type" value="Genomic_DNA"/>
</dbReference>
<dbReference type="Proteomes" id="UP000822184">
    <property type="component" value="Unassembled WGS sequence"/>
</dbReference>
<accession>A0AAE5LPY5</accession>
<name>A0AAE5LPY5_CLOBE</name>
<evidence type="ECO:0000313" key="2">
    <source>
        <dbReference type="Proteomes" id="UP000822184"/>
    </source>
</evidence>
<comment type="caution">
    <text evidence="1">The sequence shown here is derived from an EMBL/GenBank/DDBJ whole genome shotgun (WGS) entry which is preliminary data.</text>
</comment>
<reference evidence="1" key="1">
    <citation type="submission" date="2020-06" db="EMBL/GenBank/DDBJ databases">
        <title>Genomic insights into acetone-butanol-ethanol (ABE) fermentation by sequencing solventogenic clostridia strains.</title>
        <authorList>
            <person name="Brown S."/>
        </authorList>
    </citation>
    <scope>NUCLEOTIDE SEQUENCE</scope>
    <source>
        <strain evidence="1">DJ123</strain>
    </source>
</reference>
<gene>
    <name evidence="1" type="ORF">BCD95_002333</name>
</gene>
<proteinExistence type="predicted"/>
<dbReference type="AlphaFoldDB" id="A0AAE5LPY5"/>